<evidence type="ECO:0000256" key="1">
    <source>
        <dbReference type="SAM" id="MobiDB-lite"/>
    </source>
</evidence>
<dbReference type="AlphaFoldDB" id="A0A6D2JNL1"/>
<name>A0A6D2JNL1_9BRAS</name>
<comment type="caution">
    <text evidence="2">The sequence shown here is derived from an EMBL/GenBank/DDBJ whole genome shotgun (WGS) entry which is preliminary data.</text>
</comment>
<dbReference type="OrthoDB" id="682893at2759"/>
<dbReference type="InterPro" id="IPR040256">
    <property type="entry name" value="At4g02000-like"/>
</dbReference>
<dbReference type="Proteomes" id="UP000467841">
    <property type="component" value="Unassembled WGS sequence"/>
</dbReference>
<sequence length="478" mass="52390">MLFDKNLSISFSSMASVPVPRAPLPPPVVPQIYFSFILSKSAPCARISAQAVHFNSSLSSSSPINAPLESSVERTVIPSSSPTDLWVAKVKASFQPLSNFRGRQNSFSGRTRFNYSWVKHHSTRIYMIYIPCPVIRQWVLDVAFGHSENCSFILSLWKPSLDLSPMKLVHAPFWVLFRKVPRELWSIEGFSTIASGGISVHSELSSLKPYSNGIIKLKVVIDLEKNRPDTVKITDKFGNMVQVSAEFPRLPPKCGRCCEFGHLVHQCPASFPRQESADVAKAGEFVEPAVVESPVLSRVVDPTSPIQGPFVEKVLSEGDAASSTLIVRVALQQSKTLSSPQVRKSVDPSSGGWLRGGKISKVRPSTSSASNSLLNNFKLPVTSSQFTEEEELIKAAQKILRNMIVSLEMDHQPPKSAAARRHARKRQTHKLLLLSLSGSEGEEVDVGNYQKSRFACESNIGSATAGLAHVRSVQSALA</sequence>
<feature type="region of interest" description="Disordered" evidence="1">
    <location>
        <begin position="340"/>
        <end position="367"/>
    </location>
</feature>
<dbReference type="PANTHER" id="PTHR31286:SF181">
    <property type="entry name" value="ZINC KNUCKLE (CCHC-TYPE) FAMILY PROTEIN"/>
    <property type="match status" value="1"/>
</dbReference>
<proteinExistence type="predicted"/>
<keyword evidence="3" id="KW-1185">Reference proteome</keyword>
<organism evidence="2 3">
    <name type="scientific">Microthlaspi erraticum</name>
    <dbReference type="NCBI Taxonomy" id="1685480"/>
    <lineage>
        <taxon>Eukaryota</taxon>
        <taxon>Viridiplantae</taxon>
        <taxon>Streptophyta</taxon>
        <taxon>Embryophyta</taxon>
        <taxon>Tracheophyta</taxon>
        <taxon>Spermatophyta</taxon>
        <taxon>Magnoliopsida</taxon>
        <taxon>eudicotyledons</taxon>
        <taxon>Gunneridae</taxon>
        <taxon>Pentapetalae</taxon>
        <taxon>rosids</taxon>
        <taxon>malvids</taxon>
        <taxon>Brassicales</taxon>
        <taxon>Brassicaceae</taxon>
        <taxon>Coluteocarpeae</taxon>
        <taxon>Microthlaspi</taxon>
    </lineage>
</organism>
<protein>
    <submittedName>
        <fullName evidence="2">Uncharacterized protein</fullName>
    </submittedName>
</protein>
<reference evidence="2" key="1">
    <citation type="submission" date="2020-01" db="EMBL/GenBank/DDBJ databases">
        <authorList>
            <person name="Mishra B."/>
        </authorList>
    </citation>
    <scope>NUCLEOTIDE SEQUENCE [LARGE SCALE GENOMIC DNA]</scope>
</reference>
<accession>A0A6D2JNL1</accession>
<gene>
    <name evidence="2" type="ORF">MERR_LOCUS28144</name>
</gene>
<dbReference type="EMBL" id="CACVBM020001237">
    <property type="protein sequence ID" value="CAA7040909.1"/>
    <property type="molecule type" value="Genomic_DNA"/>
</dbReference>
<evidence type="ECO:0000313" key="3">
    <source>
        <dbReference type="Proteomes" id="UP000467841"/>
    </source>
</evidence>
<evidence type="ECO:0000313" key="2">
    <source>
        <dbReference type="EMBL" id="CAA7040909.1"/>
    </source>
</evidence>
<dbReference type="PANTHER" id="PTHR31286">
    <property type="entry name" value="GLYCINE-RICH CELL WALL STRUCTURAL PROTEIN 1.8-LIKE"/>
    <property type="match status" value="1"/>
</dbReference>